<dbReference type="EMBL" id="QJKJ01001118">
    <property type="protein sequence ID" value="RDY09131.1"/>
    <property type="molecule type" value="Genomic_DNA"/>
</dbReference>
<proteinExistence type="predicted"/>
<name>A0A371I282_MUCPR</name>
<protein>
    <submittedName>
        <fullName evidence="1">Uncharacterized protein</fullName>
    </submittedName>
</protein>
<evidence type="ECO:0000313" key="1">
    <source>
        <dbReference type="EMBL" id="RDY09131.1"/>
    </source>
</evidence>
<reference evidence="1" key="1">
    <citation type="submission" date="2018-05" db="EMBL/GenBank/DDBJ databases">
        <title>Draft genome of Mucuna pruriens seed.</title>
        <authorList>
            <person name="Nnadi N.E."/>
            <person name="Vos R."/>
            <person name="Hasami M.H."/>
            <person name="Devisetty U.K."/>
            <person name="Aguiy J.C."/>
        </authorList>
    </citation>
    <scope>NUCLEOTIDE SEQUENCE [LARGE SCALE GENOMIC DNA]</scope>
    <source>
        <strain evidence="1">JCA_2017</strain>
    </source>
</reference>
<gene>
    <name evidence="1" type="ORF">CR513_06550</name>
</gene>
<comment type="caution">
    <text evidence="1">The sequence shown here is derived from an EMBL/GenBank/DDBJ whole genome shotgun (WGS) entry which is preliminary data.</text>
</comment>
<sequence>MDRNMIDAASGGALMDKTPAATRHLISNMAVVWCSRRSRHLKGNKQGQCLRQLKVGELADKAHVSCEATCCRTVSTSHATCVWNIHFSGAPYQHVPHFAGG</sequence>
<accession>A0A371I282</accession>
<feature type="non-terminal residue" evidence="1">
    <location>
        <position position="1"/>
    </location>
</feature>
<dbReference type="Proteomes" id="UP000257109">
    <property type="component" value="Unassembled WGS sequence"/>
</dbReference>
<organism evidence="1 2">
    <name type="scientific">Mucuna pruriens</name>
    <name type="common">Velvet bean</name>
    <name type="synonym">Dolichos pruriens</name>
    <dbReference type="NCBI Taxonomy" id="157652"/>
    <lineage>
        <taxon>Eukaryota</taxon>
        <taxon>Viridiplantae</taxon>
        <taxon>Streptophyta</taxon>
        <taxon>Embryophyta</taxon>
        <taxon>Tracheophyta</taxon>
        <taxon>Spermatophyta</taxon>
        <taxon>Magnoliopsida</taxon>
        <taxon>eudicotyledons</taxon>
        <taxon>Gunneridae</taxon>
        <taxon>Pentapetalae</taxon>
        <taxon>rosids</taxon>
        <taxon>fabids</taxon>
        <taxon>Fabales</taxon>
        <taxon>Fabaceae</taxon>
        <taxon>Papilionoideae</taxon>
        <taxon>50 kb inversion clade</taxon>
        <taxon>NPAAA clade</taxon>
        <taxon>indigoferoid/millettioid clade</taxon>
        <taxon>Phaseoleae</taxon>
        <taxon>Mucuna</taxon>
    </lineage>
</organism>
<keyword evidence="2" id="KW-1185">Reference proteome</keyword>
<evidence type="ECO:0000313" key="2">
    <source>
        <dbReference type="Proteomes" id="UP000257109"/>
    </source>
</evidence>
<dbReference type="AlphaFoldDB" id="A0A371I282"/>